<dbReference type="EMBL" id="CP022521">
    <property type="protein sequence ID" value="ASO23049.1"/>
    <property type="molecule type" value="Genomic_DNA"/>
</dbReference>
<dbReference type="Proteomes" id="UP000204221">
    <property type="component" value="Chromosome"/>
</dbReference>
<dbReference type="AlphaFoldDB" id="A0A221WC29"/>
<accession>A0A221WC29</accession>
<sequence>MSWPGSCLGSTRCSESDRPATNGCRPGAGTPAGGRSARRAGAESWPPAGHAGSRGIGLRPGVPVASAPRPLGSSAPPACDGGHAGPRGRRGRVRTEGPVRVPGPSSVGSAAHRSSSRTRVRGRTESVSPVSRPAVEFALASARRPVSVEPVFVRDPPPVTRGPLSSRCPTTGRADDVEVGRAGVARGLRETAPQATARPSTGRRTDEPHGAARLSATARPLVRDSAGRSAVGTARHGAYAVRHGRSAAE</sequence>
<evidence type="ECO:0000313" key="2">
    <source>
        <dbReference type="EMBL" id="ASO23049.1"/>
    </source>
</evidence>
<protein>
    <submittedName>
        <fullName evidence="2">Uncharacterized protein</fullName>
    </submittedName>
</protein>
<name>A0A221WC29_9PSEU</name>
<gene>
    <name evidence="2" type="ORF">AHOG_27255</name>
</gene>
<feature type="compositionally biased region" description="Low complexity" evidence="1">
    <location>
        <begin position="96"/>
        <end position="113"/>
    </location>
</feature>
<dbReference type="KEGG" id="ahg:AHOG_27255"/>
<evidence type="ECO:0000256" key="1">
    <source>
        <dbReference type="SAM" id="MobiDB-lite"/>
    </source>
</evidence>
<feature type="region of interest" description="Disordered" evidence="1">
    <location>
        <begin position="1"/>
        <end position="133"/>
    </location>
</feature>
<organism evidence="2 3">
    <name type="scientific">Actinoalloteichus hoggarensis</name>
    <dbReference type="NCBI Taxonomy" id="1470176"/>
    <lineage>
        <taxon>Bacteria</taxon>
        <taxon>Bacillati</taxon>
        <taxon>Actinomycetota</taxon>
        <taxon>Actinomycetes</taxon>
        <taxon>Pseudonocardiales</taxon>
        <taxon>Pseudonocardiaceae</taxon>
        <taxon>Actinoalloteichus</taxon>
    </lineage>
</organism>
<reference evidence="2 3" key="1">
    <citation type="submission" date="2017-07" db="EMBL/GenBank/DDBJ databases">
        <title>Complete genome sequence of Actinoalloteichus hoggarensis DSM 45943, type strain of Actinoalloteichus hoggarensis.</title>
        <authorList>
            <person name="Ruckert C."/>
            <person name="Nouioui I."/>
            <person name="Willmese J."/>
            <person name="van Wezel G."/>
            <person name="Klenk H.-P."/>
            <person name="Kalinowski J."/>
            <person name="Zotchev S.B."/>
        </authorList>
    </citation>
    <scope>NUCLEOTIDE SEQUENCE [LARGE SCALE GENOMIC DNA]</scope>
    <source>
        <strain evidence="2 3">DSM 45943</strain>
    </source>
</reference>
<proteinExistence type="predicted"/>
<evidence type="ECO:0000313" key="3">
    <source>
        <dbReference type="Proteomes" id="UP000204221"/>
    </source>
</evidence>
<feature type="region of interest" description="Disordered" evidence="1">
    <location>
        <begin position="151"/>
        <end position="249"/>
    </location>
</feature>
<feature type="compositionally biased region" description="Low complexity" evidence="1">
    <location>
        <begin position="25"/>
        <end position="35"/>
    </location>
</feature>
<keyword evidence="3" id="KW-1185">Reference proteome</keyword>